<dbReference type="EMBL" id="LVWB01000003">
    <property type="protein sequence ID" value="ONI60218.1"/>
    <property type="molecule type" value="Genomic_DNA"/>
</dbReference>
<evidence type="ECO:0000313" key="3">
    <source>
        <dbReference type="Proteomes" id="UP000189542"/>
    </source>
</evidence>
<protein>
    <submittedName>
        <fullName evidence="1">Uncharacterized protein</fullName>
    </submittedName>
</protein>
<dbReference type="Proteomes" id="UP000189542">
    <property type="component" value="Unassembled WGS sequence"/>
</dbReference>
<sequence>MKLSFPKVTSIFTMSMSLYSCESASDSAKKSDINPVPAVVAESPATTKDTAKDKAKELLHIALDTTLEKVADIVSGEDTEEMTQV</sequence>
<dbReference type="EMBL" id="LVWB01000003">
    <property type="protein sequence ID" value="ONI60216.1"/>
    <property type="molecule type" value="Genomic_DNA"/>
</dbReference>
<proteinExistence type="predicted"/>
<evidence type="ECO:0000313" key="1">
    <source>
        <dbReference type="EMBL" id="ONI60216.1"/>
    </source>
</evidence>
<comment type="caution">
    <text evidence="1">The sequence shown here is derived from an EMBL/GenBank/DDBJ whole genome shotgun (WGS) entry which is preliminary data.</text>
</comment>
<organism evidence="1 3">
    <name type="scientific">Candidatus Liberibacter solanacearum</name>
    <dbReference type="NCBI Taxonomy" id="556287"/>
    <lineage>
        <taxon>Bacteria</taxon>
        <taxon>Pseudomonadati</taxon>
        <taxon>Pseudomonadota</taxon>
        <taxon>Alphaproteobacteria</taxon>
        <taxon>Hyphomicrobiales</taxon>
        <taxon>Rhizobiaceae</taxon>
        <taxon>Liberibacter</taxon>
    </lineage>
</organism>
<dbReference type="AlphaFoldDB" id="A0A1V2N903"/>
<dbReference type="RefSeq" id="WP_076970538.1">
    <property type="nucleotide sequence ID" value="NZ_LVWB01000003.1"/>
</dbReference>
<gene>
    <name evidence="1" type="ORF">AYO25_00710</name>
    <name evidence="2" type="ORF">AYO25_00720</name>
</gene>
<reference evidence="1 3" key="1">
    <citation type="journal article" date="2017" name="PLoS ONE">
        <title>Genomic sequence of 'Candidatus Liberibacter solanacearum' haplotype C and its comparison with haplotype A and B genomes.</title>
        <authorList>
            <person name="Wang J."/>
            <person name="Haapalainen M."/>
            <person name="Schott T."/>
            <person name="Thompson S.M."/>
            <person name="Smith G.R."/>
            <person name="Nissinen A.I."/>
            <person name="Pirhonen M."/>
        </authorList>
    </citation>
    <scope>NUCLEOTIDE SEQUENCE [LARGE SCALE GENOMIC DNA]</scope>
    <source>
        <strain evidence="1 3">FIN111</strain>
    </source>
</reference>
<accession>A0A1V2N903</accession>
<evidence type="ECO:0000313" key="2">
    <source>
        <dbReference type="EMBL" id="ONI60218.1"/>
    </source>
</evidence>
<dbReference type="PROSITE" id="PS51257">
    <property type="entry name" value="PROKAR_LIPOPROTEIN"/>
    <property type="match status" value="1"/>
</dbReference>
<name>A0A1V2N903_9HYPH</name>